<organism evidence="1 2">
    <name type="scientific">Facklamia hominis CCUG 36813</name>
    <dbReference type="NCBI Taxonomy" id="883111"/>
    <lineage>
        <taxon>Bacteria</taxon>
        <taxon>Bacillati</taxon>
        <taxon>Bacillota</taxon>
        <taxon>Bacilli</taxon>
        <taxon>Lactobacillales</taxon>
        <taxon>Aerococcaceae</taxon>
        <taxon>Facklamia</taxon>
    </lineage>
</organism>
<protein>
    <recommendedName>
        <fullName evidence="3">Phosphate/phosphite/phosphonate ABC transporter, periplasmic binding protein</fullName>
    </recommendedName>
</protein>
<reference evidence="1 2" key="1">
    <citation type="submission" date="2012-07" db="EMBL/GenBank/DDBJ databases">
        <title>The Genome Sequence of Facklamia hominis CCUG 36813.</title>
        <authorList>
            <consortium name="The Broad Institute Genome Sequencing Platform"/>
            <person name="Earl A."/>
            <person name="Ward D."/>
            <person name="Feldgarden M."/>
            <person name="Gevers D."/>
            <person name="Huys G."/>
            <person name="Walker B."/>
            <person name="Young S.K."/>
            <person name="Zeng Q."/>
            <person name="Gargeya S."/>
            <person name="Fitzgerald M."/>
            <person name="Haas B."/>
            <person name="Abouelleil A."/>
            <person name="Alvarado L."/>
            <person name="Arachchi H.M."/>
            <person name="Berlin A.M."/>
            <person name="Chapman S.B."/>
            <person name="Goldberg J."/>
            <person name="Griggs A."/>
            <person name="Gujja S."/>
            <person name="Hansen M."/>
            <person name="Howarth C."/>
            <person name="Imamovic A."/>
            <person name="Larimer J."/>
            <person name="McCowen C."/>
            <person name="Montmayeur A."/>
            <person name="Murphy C."/>
            <person name="Neiman D."/>
            <person name="Pearson M."/>
            <person name="Priest M."/>
            <person name="Roberts A."/>
            <person name="Saif S."/>
            <person name="Shea T."/>
            <person name="Sisk P."/>
            <person name="Sykes S."/>
            <person name="Wortman J."/>
            <person name="Nusbaum C."/>
            <person name="Birren B."/>
        </authorList>
    </citation>
    <scope>NUCLEOTIDE SEQUENCE [LARGE SCALE GENOMIC DNA]</scope>
    <source>
        <strain evidence="1 2">CCUG 36813</strain>
    </source>
</reference>
<dbReference type="EMBL" id="AGZD01000009">
    <property type="protein sequence ID" value="EKB53954.1"/>
    <property type="molecule type" value="Genomic_DNA"/>
</dbReference>
<proteinExistence type="predicted"/>
<dbReference type="Pfam" id="PF12974">
    <property type="entry name" value="Phosphonate-bd"/>
    <property type="match status" value="1"/>
</dbReference>
<evidence type="ECO:0000313" key="2">
    <source>
        <dbReference type="Proteomes" id="UP000004465"/>
    </source>
</evidence>
<dbReference type="STRING" id="883111.HMPREF9706_01390"/>
<dbReference type="OrthoDB" id="9776786at2"/>
<dbReference type="PANTHER" id="PTHR35841:SF1">
    <property type="entry name" value="PHOSPHONATES-BINDING PERIPLASMIC PROTEIN"/>
    <property type="match status" value="1"/>
</dbReference>
<dbReference type="PATRIC" id="fig|883111.3.peg.1402"/>
<gene>
    <name evidence="1" type="ORF">HMPREF9706_01390</name>
</gene>
<dbReference type="HOGENOM" id="CLU_090617_0_0_9"/>
<dbReference type="RefSeq" id="WP_006908700.1">
    <property type="nucleotide sequence ID" value="NZ_JH932292.1"/>
</dbReference>
<dbReference type="AlphaFoldDB" id="K1MD30"/>
<name>K1MD30_9LACT</name>
<comment type="caution">
    <text evidence="1">The sequence shown here is derived from an EMBL/GenBank/DDBJ whole genome shotgun (WGS) entry which is preliminary data.</text>
</comment>
<evidence type="ECO:0008006" key="3">
    <source>
        <dbReference type="Google" id="ProtNLM"/>
    </source>
</evidence>
<sequence>MKKLSIAMDASPAYVEIFDAYISYLSKNGLDIEVFHYSPVGTAMKKFIDGEVDMFWGGPFQFAIINHALSGAQLNPLAEDTDIDCHSVFITRADSDINSLENLKGKTISTGPKYSAESRIIPVQYLREHGLEINKDYYEKNYDTQNEGIQAMMDGEVAAATSFYRNFLNQLASGVYMDWEVKVFAKTSPWDHCIFAAQPNLDVEKKEDYQKFVELMKEMDKDDPMVKDAMRMEGVNKWVEGRPDKYQLLLDGCEYLDIYKDFE</sequence>
<accession>K1MD30</accession>
<evidence type="ECO:0000313" key="1">
    <source>
        <dbReference type="EMBL" id="EKB53954.1"/>
    </source>
</evidence>
<keyword evidence="2" id="KW-1185">Reference proteome</keyword>
<dbReference type="Proteomes" id="UP000004465">
    <property type="component" value="Unassembled WGS sequence"/>
</dbReference>
<dbReference type="Gene3D" id="3.40.190.10">
    <property type="entry name" value="Periplasmic binding protein-like II"/>
    <property type="match status" value="2"/>
</dbReference>
<dbReference type="SUPFAM" id="SSF53850">
    <property type="entry name" value="Periplasmic binding protein-like II"/>
    <property type="match status" value="1"/>
</dbReference>
<dbReference type="PANTHER" id="PTHR35841">
    <property type="entry name" value="PHOSPHONATES-BINDING PERIPLASMIC PROTEIN"/>
    <property type="match status" value="1"/>
</dbReference>